<protein>
    <submittedName>
        <fullName evidence="1">Uncharacterized protein</fullName>
    </submittedName>
</protein>
<name>A0AAW1ETJ8_ZOAVI</name>
<keyword evidence="2" id="KW-1185">Reference proteome</keyword>
<proteinExistence type="predicted"/>
<dbReference type="AlphaFoldDB" id="A0AAW1ETJ8"/>
<evidence type="ECO:0000313" key="1">
    <source>
        <dbReference type="EMBL" id="KAK9525502.1"/>
    </source>
</evidence>
<evidence type="ECO:0000313" key="2">
    <source>
        <dbReference type="Proteomes" id="UP001488805"/>
    </source>
</evidence>
<organism evidence="1 2">
    <name type="scientific">Zoarces viviparus</name>
    <name type="common">Viviparous eelpout</name>
    <name type="synonym">Blennius viviparus</name>
    <dbReference type="NCBI Taxonomy" id="48416"/>
    <lineage>
        <taxon>Eukaryota</taxon>
        <taxon>Metazoa</taxon>
        <taxon>Chordata</taxon>
        <taxon>Craniata</taxon>
        <taxon>Vertebrata</taxon>
        <taxon>Euteleostomi</taxon>
        <taxon>Actinopterygii</taxon>
        <taxon>Neopterygii</taxon>
        <taxon>Teleostei</taxon>
        <taxon>Neoteleostei</taxon>
        <taxon>Acanthomorphata</taxon>
        <taxon>Eupercaria</taxon>
        <taxon>Perciformes</taxon>
        <taxon>Cottioidei</taxon>
        <taxon>Zoarcales</taxon>
        <taxon>Zoarcidae</taxon>
        <taxon>Zoarcinae</taxon>
        <taxon>Zoarces</taxon>
    </lineage>
</organism>
<reference evidence="1 2" key="1">
    <citation type="journal article" date="2024" name="Genome Biol. Evol.">
        <title>Chromosome-level genome assembly of the viviparous eelpout Zoarces viviparus.</title>
        <authorList>
            <person name="Fuhrmann N."/>
            <person name="Brasseur M.V."/>
            <person name="Bakowski C.E."/>
            <person name="Podsiadlowski L."/>
            <person name="Prost S."/>
            <person name="Krehenwinkel H."/>
            <person name="Mayer C."/>
        </authorList>
    </citation>
    <scope>NUCLEOTIDE SEQUENCE [LARGE SCALE GENOMIC DNA]</scope>
    <source>
        <strain evidence="1">NO-MEL_2022_Ind0_liver</strain>
    </source>
</reference>
<comment type="caution">
    <text evidence="1">The sequence shown here is derived from an EMBL/GenBank/DDBJ whole genome shotgun (WGS) entry which is preliminary data.</text>
</comment>
<dbReference type="Proteomes" id="UP001488805">
    <property type="component" value="Unassembled WGS sequence"/>
</dbReference>
<accession>A0AAW1ETJ8</accession>
<gene>
    <name evidence="1" type="ORF">VZT92_016199</name>
</gene>
<sequence length="99" mass="10747">MAELAQPGMRTGQRDAVCGNDAHIFMQRIPPVLTVPWKLKTLNSPSDPPEAACGGTPHDALSRFTCSSRGAHEDHFLCCSTPKHTVLEEAQPLIKLLSL</sequence>
<dbReference type="EMBL" id="JBCEZU010000134">
    <property type="protein sequence ID" value="KAK9525502.1"/>
    <property type="molecule type" value="Genomic_DNA"/>
</dbReference>